<organism evidence="2 3">
    <name type="scientific">Xylanibacter ruminicola</name>
    <name type="common">Prevotella ruminicola</name>
    <dbReference type="NCBI Taxonomy" id="839"/>
    <lineage>
        <taxon>Bacteria</taxon>
        <taxon>Pseudomonadati</taxon>
        <taxon>Bacteroidota</taxon>
        <taxon>Bacteroidia</taxon>
        <taxon>Bacteroidales</taxon>
        <taxon>Prevotellaceae</taxon>
        <taxon>Xylanibacter</taxon>
    </lineage>
</organism>
<evidence type="ECO:0000313" key="3">
    <source>
        <dbReference type="Proteomes" id="UP000236735"/>
    </source>
</evidence>
<dbReference type="InterPro" id="IPR032342">
    <property type="entry name" value="DUF4861"/>
</dbReference>
<sequence length="394" mass="44713">MRCCRFLFCSLLACLTANADAQICVEVTNPTDEYREEVIELPLDSVCLWLGTSSDSLRVLDRAGLDVPSQLTPNGKLLIGAYVRKGGKNTYTIRKGATHDFQIFCDGALHPERKDDFAWENDRGAYRVYGPALERTGERSYGIDVWTKNTPELVVNDRYYIEDVVMMPKVDSLRRIDRYRGDSLYRINSYHHDHGKGFDPYKVGATLGCGAPALLMGDSIVMPYCFESYEVITRGPLRFEVCLHQSPRAVCGDTIRETRVIRLDKGSNFNRMEVWYDGLSKPVSLCSGVVVQKEDQESVVLGRNYVAYTDPTDQPDVHHAPLYVAAIFPHGEVEIKRKDGHALGIIPNYQGGHFTYYFGSAWSKYDVRTAEEWNARIGWFLRSIEHPLQVTLKK</sequence>
<dbReference type="AlphaFoldDB" id="A0A1H5WN26"/>
<reference evidence="2 3" key="1">
    <citation type="submission" date="2016-10" db="EMBL/GenBank/DDBJ databases">
        <authorList>
            <person name="de Groot N.N."/>
        </authorList>
    </citation>
    <scope>NUCLEOTIDE SEQUENCE [LARGE SCALE GENOMIC DNA]</scope>
    <source>
        <strain evidence="2 3">AR32</strain>
    </source>
</reference>
<protein>
    <recommendedName>
        <fullName evidence="4">DUF4861 domain-containing protein</fullName>
    </recommendedName>
</protein>
<feature type="chain" id="PRO_5009288484" description="DUF4861 domain-containing protein" evidence="1">
    <location>
        <begin position="20"/>
        <end position="394"/>
    </location>
</feature>
<dbReference type="EMBL" id="FNUV01000006">
    <property type="protein sequence ID" value="SEG00730.1"/>
    <property type="molecule type" value="Genomic_DNA"/>
</dbReference>
<evidence type="ECO:0008006" key="4">
    <source>
        <dbReference type="Google" id="ProtNLM"/>
    </source>
</evidence>
<dbReference type="Pfam" id="PF16153">
    <property type="entry name" value="DUF4861"/>
    <property type="match status" value="1"/>
</dbReference>
<evidence type="ECO:0000256" key="1">
    <source>
        <dbReference type="SAM" id="SignalP"/>
    </source>
</evidence>
<dbReference type="RefSeq" id="WP_103916098.1">
    <property type="nucleotide sequence ID" value="NZ_FNUV01000006.1"/>
</dbReference>
<feature type="signal peptide" evidence="1">
    <location>
        <begin position="1"/>
        <end position="19"/>
    </location>
</feature>
<gene>
    <name evidence="2" type="ORF">SAMN05216354_2450</name>
</gene>
<name>A0A1H5WN26_XYLRU</name>
<keyword evidence="1" id="KW-0732">Signal</keyword>
<accession>A0A1H5WN26</accession>
<evidence type="ECO:0000313" key="2">
    <source>
        <dbReference type="EMBL" id="SEG00730.1"/>
    </source>
</evidence>
<dbReference type="Proteomes" id="UP000236735">
    <property type="component" value="Unassembled WGS sequence"/>
</dbReference>
<proteinExistence type="predicted"/>